<dbReference type="Gene3D" id="3.40.50.1110">
    <property type="entry name" value="SGNH hydrolase"/>
    <property type="match status" value="1"/>
</dbReference>
<evidence type="ECO:0000313" key="2">
    <source>
        <dbReference type="EMBL" id="MTB70969.1"/>
    </source>
</evidence>
<dbReference type="InterPro" id="IPR036514">
    <property type="entry name" value="SGNH_hydro_sf"/>
</dbReference>
<name>A0A6I3IQK1_9MICO</name>
<dbReference type="SUPFAM" id="SSF52266">
    <property type="entry name" value="SGNH hydrolase"/>
    <property type="match status" value="1"/>
</dbReference>
<feature type="domain" description="SGNH hydrolase-type esterase" evidence="1">
    <location>
        <begin position="10"/>
        <end position="172"/>
    </location>
</feature>
<dbReference type="GO" id="GO:0016787">
    <property type="term" value="F:hydrolase activity"/>
    <property type="evidence" value="ECO:0007669"/>
    <property type="project" value="UniProtKB-KW"/>
</dbReference>
<keyword evidence="2" id="KW-0378">Hydrolase</keyword>
<dbReference type="Proteomes" id="UP000431092">
    <property type="component" value="Unassembled WGS sequence"/>
</dbReference>
<protein>
    <submittedName>
        <fullName evidence="2">SGNH/GDSL hydrolase family protein</fullName>
    </submittedName>
</protein>
<keyword evidence="3" id="KW-1185">Reference proteome</keyword>
<accession>A0A6I3IQK1</accession>
<dbReference type="EMBL" id="WLVL01000016">
    <property type="protein sequence ID" value="MTB70969.1"/>
    <property type="molecule type" value="Genomic_DNA"/>
</dbReference>
<gene>
    <name evidence="2" type="ORF">GGG17_03070</name>
</gene>
<proteinExistence type="predicted"/>
<dbReference type="PANTHER" id="PTHR43784">
    <property type="entry name" value="GDSL-LIKE LIPASE/ACYLHYDROLASE, PUTATIVE (AFU_ORTHOLOGUE AFUA_2G00820)-RELATED"/>
    <property type="match status" value="1"/>
</dbReference>
<dbReference type="InterPro" id="IPR053140">
    <property type="entry name" value="GDSL_Rv0518-like"/>
</dbReference>
<dbReference type="Pfam" id="PF13472">
    <property type="entry name" value="Lipase_GDSL_2"/>
    <property type="match status" value="1"/>
</dbReference>
<evidence type="ECO:0000313" key="3">
    <source>
        <dbReference type="Proteomes" id="UP000431092"/>
    </source>
</evidence>
<sequence>MNDPDLASPGGDAYAGWADRLASMLAVVAAKDGREMRYANLAIRGRLLDDIVTRQVDDALALQPDLVSIVGGGNDILRPRADIDALASRLEAAVARIRETGADVLMATPTDPKEAPLVGLTRGRVATYIAHIVAIAQRHQCYLLNQWALTPLKDWRMWSEDRIHMTPDGHERVAAEAFQSLGFPPELADWRTPLPPMTAPARSEALRGNVEWARTYVGPWVQRRLTGRSSGDGRSPKYPTLQVVDPHRAFAPARH</sequence>
<dbReference type="PANTHER" id="PTHR43784:SF2">
    <property type="entry name" value="GDSL-LIKE LIPASE_ACYLHYDROLASE, PUTATIVE (AFU_ORTHOLOGUE AFUA_2G00820)-RELATED"/>
    <property type="match status" value="1"/>
</dbReference>
<organism evidence="2 3">
    <name type="scientific">Arsenicicoccus cauae</name>
    <dbReference type="NCBI Taxonomy" id="2663847"/>
    <lineage>
        <taxon>Bacteria</taxon>
        <taxon>Bacillati</taxon>
        <taxon>Actinomycetota</taxon>
        <taxon>Actinomycetes</taxon>
        <taxon>Micrococcales</taxon>
        <taxon>Intrasporangiaceae</taxon>
        <taxon>Arsenicicoccus</taxon>
    </lineage>
</organism>
<dbReference type="CDD" id="cd01832">
    <property type="entry name" value="SGNH_hydrolase_like_1"/>
    <property type="match status" value="1"/>
</dbReference>
<reference evidence="2 3" key="1">
    <citation type="submission" date="2019-11" db="EMBL/GenBank/DDBJ databases">
        <title>Whole genome sequencing identifies a novel species of the genus Arsenicicoccus isolated from human blood.</title>
        <authorList>
            <person name="Jeong J.H."/>
            <person name="Kweon O.J."/>
            <person name="Kim H.R."/>
            <person name="Kim T.-H."/>
            <person name="Ha S.-M."/>
            <person name="Lee M.-K."/>
        </authorList>
    </citation>
    <scope>NUCLEOTIDE SEQUENCE [LARGE SCALE GENOMIC DNA]</scope>
    <source>
        <strain evidence="2 3">MKL-02</strain>
    </source>
</reference>
<comment type="caution">
    <text evidence="2">The sequence shown here is derived from an EMBL/GenBank/DDBJ whole genome shotgun (WGS) entry which is preliminary data.</text>
</comment>
<dbReference type="InterPro" id="IPR013830">
    <property type="entry name" value="SGNH_hydro"/>
</dbReference>
<evidence type="ECO:0000259" key="1">
    <source>
        <dbReference type="Pfam" id="PF13472"/>
    </source>
</evidence>
<dbReference type="AlphaFoldDB" id="A0A6I3IQK1"/>